<evidence type="ECO:0008006" key="7">
    <source>
        <dbReference type="Google" id="ProtNLM"/>
    </source>
</evidence>
<dbReference type="EMBL" id="CACVBM020001045">
    <property type="protein sequence ID" value="CAA7025875.1"/>
    <property type="molecule type" value="Genomic_DNA"/>
</dbReference>
<name>A0A6D2KSF1_9BRAS</name>
<dbReference type="AlphaFoldDB" id="A0A6D2KSF1"/>
<dbReference type="InterPro" id="IPR025836">
    <property type="entry name" value="Zn_knuckle_CX2CX4HX4C"/>
</dbReference>
<reference evidence="5 6" key="1">
    <citation type="submission" date="2020-01" db="EMBL/GenBank/DDBJ databases">
        <authorList>
            <person name="Mishra B."/>
        </authorList>
    </citation>
    <scope>NUCLEOTIDE SEQUENCE [LARGE SCALE GENOMIC DNA]</scope>
</reference>
<feature type="compositionally biased region" description="Acidic residues" evidence="1">
    <location>
        <begin position="286"/>
        <end position="298"/>
    </location>
</feature>
<feature type="region of interest" description="Disordered" evidence="1">
    <location>
        <begin position="415"/>
        <end position="465"/>
    </location>
</feature>
<evidence type="ECO:0000313" key="4">
    <source>
        <dbReference type="EMBL" id="CAA7025875.1"/>
    </source>
</evidence>
<gene>
    <name evidence="4" type="ORF">MERR_LOCUS13110</name>
    <name evidence="5" type="ORF">MERR_LOCUS43346</name>
</gene>
<proteinExistence type="predicted"/>
<feature type="region of interest" description="Disordered" evidence="1">
    <location>
        <begin position="274"/>
        <end position="298"/>
    </location>
</feature>
<dbReference type="InterPro" id="IPR040256">
    <property type="entry name" value="At4g02000-like"/>
</dbReference>
<dbReference type="Proteomes" id="UP000467841">
    <property type="component" value="Unassembled WGS sequence"/>
</dbReference>
<protein>
    <recommendedName>
        <fullName evidence="7">DUF4283 domain-containing protein</fullName>
    </recommendedName>
</protein>
<dbReference type="Pfam" id="PF14111">
    <property type="entry name" value="DUF4283"/>
    <property type="match status" value="1"/>
</dbReference>
<accession>A0A6D2KSF1</accession>
<evidence type="ECO:0000259" key="3">
    <source>
        <dbReference type="Pfam" id="PF14392"/>
    </source>
</evidence>
<feature type="domain" description="Zinc knuckle CX2CX4HX4C" evidence="3">
    <location>
        <begin position="227"/>
        <end position="273"/>
    </location>
</feature>
<evidence type="ECO:0000313" key="6">
    <source>
        <dbReference type="Proteomes" id="UP000467841"/>
    </source>
</evidence>
<dbReference type="PANTHER" id="PTHR31286">
    <property type="entry name" value="GLYCINE-RICH CELL WALL STRUCTURAL PROTEIN 1.8-LIKE"/>
    <property type="match status" value="1"/>
</dbReference>
<keyword evidence="6" id="KW-1185">Reference proteome</keyword>
<feature type="domain" description="DUF4283" evidence="2">
    <location>
        <begin position="89"/>
        <end position="168"/>
    </location>
</feature>
<evidence type="ECO:0000313" key="5">
    <source>
        <dbReference type="EMBL" id="CAA7056110.1"/>
    </source>
</evidence>
<dbReference type="PANTHER" id="PTHR31286:SF162">
    <property type="entry name" value="DUF4283 DOMAIN-CONTAINING PROTEIN-RELATED"/>
    <property type="match status" value="1"/>
</dbReference>
<sequence>MTAIMDFRWNANTFDAVYQCTCKCIVHAHVLISGHIFVHVPLPYTHPVVNVTWNTQTTCKVQIVCGCGLVAKFEIVDNDGSVTFFPVQVNQFSLIGRALIPRRQNLRAIVALLPCNWGLTGVISGRVIEQWRFQFVFPSEHLMQSVLNRGPWAYGERMLVLQRWKPDLDDSDLNIILFWVQIRGIPIQFLTRNVIYHIGDFLGYVDTINIIPEASAAVQFVRAKILWKVTNPLRLQKNYQFTHGVNTVLKFKYEQLRGFCEGCGMLTHDTGECIPNDDAHSPGNNDNDDADDDDGNQMEEEHVHIPDPMIQQPNQPNPAGAGVINGDILEDYNGVGEFSSADDSSPIPFTEEMARPIPEKIEDQVQRKRCFVDALVEDMFRESQSLQILYGSFMGYNVLAEINSEPEPTMKKARLSGEASESAEIGQEQDSLGKLQADYMGSGTPFPSLNSIDRGAVGPVTPLVP</sequence>
<dbReference type="InterPro" id="IPR025558">
    <property type="entry name" value="DUF4283"/>
</dbReference>
<dbReference type="OrthoDB" id="990360at2759"/>
<evidence type="ECO:0000259" key="2">
    <source>
        <dbReference type="Pfam" id="PF14111"/>
    </source>
</evidence>
<organism evidence="5 6">
    <name type="scientific">Microthlaspi erraticum</name>
    <dbReference type="NCBI Taxonomy" id="1685480"/>
    <lineage>
        <taxon>Eukaryota</taxon>
        <taxon>Viridiplantae</taxon>
        <taxon>Streptophyta</taxon>
        <taxon>Embryophyta</taxon>
        <taxon>Tracheophyta</taxon>
        <taxon>Spermatophyta</taxon>
        <taxon>Magnoliopsida</taxon>
        <taxon>eudicotyledons</taxon>
        <taxon>Gunneridae</taxon>
        <taxon>Pentapetalae</taxon>
        <taxon>rosids</taxon>
        <taxon>malvids</taxon>
        <taxon>Brassicales</taxon>
        <taxon>Brassicaceae</taxon>
        <taxon>Coluteocarpeae</taxon>
        <taxon>Microthlaspi</taxon>
    </lineage>
</organism>
<dbReference type="EMBL" id="CACVBM020001628">
    <property type="protein sequence ID" value="CAA7056110.1"/>
    <property type="molecule type" value="Genomic_DNA"/>
</dbReference>
<evidence type="ECO:0000256" key="1">
    <source>
        <dbReference type="SAM" id="MobiDB-lite"/>
    </source>
</evidence>
<dbReference type="Pfam" id="PF14392">
    <property type="entry name" value="zf-CCHC_4"/>
    <property type="match status" value="1"/>
</dbReference>